<dbReference type="RefSeq" id="WP_305730521.1">
    <property type="nucleotide sequence ID" value="NZ_JAUZEA010000008.1"/>
</dbReference>
<dbReference type="Pfam" id="PF25191">
    <property type="entry name" value="DUF7832"/>
    <property type="match status" value="1"/>
</dbReference>
<dbReference type="AlphaFoldDB" id="A0AAP5C8Y6"/>
<sequence length="344" mass="39932">MRFLFSELCNLLGQRIDSDPVLSIAERIGAKTPKPTSFAYSNSIGEMSHRPTDLEINWNHEILAPAYYPPRKSGRNFVCWVDSIWFDPSTVDNLPLQLSPTSVAEDLVEVAPQLIVEDMPKRTAAMLTSRPDCMLVLPSTPRRWQIKLAQMHRYSLPSHAAVGNDRPEQNDNSDRWKYWDQATAFFLYWCILRGFASERHTRDHSEEIQDLNQHRMSVVDYIRENCFEGELWSWDIREPVRHFSYIYFHALCNRNSAHPGIGRPDRCHPNDDLSAVMDYLSKCGGPNVDDEWQLFHQFSEMLDARWNDYLLTGLQTEVSRRRAVQLTAMYRKMVDNLSASSELS</sequence>
<gene>
    <name evidence="2" type="ORF">Q0031_15775</name>
</gene>
<dbReference type="InterPro" id="IPR057154">
    <property type="entry name" value="DUF7832"/>
</dbReference>
<reference evidence="2" key="1">
    <citation type="submission" date="2023-07" db="EMBL/GenBank/DDBJ databases">
        <authorList>
            <person name="Shahid S."/>
            <person name="Akbar M.Y."/>
            <person name="Ajmal W."/>
            <person name="Ansari A."/>
            <person name="Ghazanfar S."/>
        </authorList>
    </citation>
    <scope>NUCLEOTIDE SEQUENCE</scope>
    <source>
        <strain evidence="2">NIGAB</strain>
    </source>
</reference>
<proteinExistence type="predicted"/>
<organism evidence="2 3">
    <name type="scientific">Stenotrophomonas geniculata</name>
    <dbReference type="NCBI Taxonomy" id="86188"/>
    <lineage>
        <taxon>Bacteria</taxon>
        <taxon>Pseudomonadati</taxon>
        <taxon>Pseudomonadota</taxon>
        <taxon>Gammaproteobacteria</taxon>
        <taxon>Lysobacterales</taxon>
        <taxon>Lysobacteraceae</taxon>
        <taxon>Stenotrophomonas</taxon>
    </lineage>
</organism>
<name>A0AAP5C8Y6_9GAMM</name>
<evidence type="ECO:0000259" key="1">
    <source>
        <dbReference type="Pfam" id="PF25191"/>
    </source>
</evidence>
<dbReference type="Proteomes" id="UP001240529">
    <property type="component" value="Unassembled WGS sequence"/>
</dbReference>
<protein>
    <recommendedName>
        <fullName evidence="1">DUF7832 domain-containing protein</fullName>
    </recommendedName>
</protein>
<feature type="domain" description="DUF7832" evidence="1">
    <location>
        <begin position="183"/>
        <end position="248"/>
    </location>
</feature>
<comment type="caution">
    <text evidence="2">The sequence shown here is derived from an EMBL/GenBank/DDBJ whole genome shotgun (WGS) entry which is preliminary data.</text>
</comment>
<evidence type="ECO:0000313" key="3">
    <source>
        <dbReference type="Proteomes" id="UP001240529"/>
    </source>
</evidence>
<accession>A0AAP5C8Y6</accession>
<evidence type="ECO:0000313" key="2">
    <source>
        <dbReference type="EMBL" id="MDQ7953242.1"/>
    </source>
</evidence>
<dbReference type="EMBL" id="JAVIAC010000008">
    <property type="protein sequence ID" value="MDQ7953242.1"/>
    <property type="molecule type" value="Genomic_DNA"/>
</dbReference>